<dbReference type="STRING" id="720554.Clocl_2844"/>
<dbReference type="OrthoDB" id="3190733at2"/>
<dbReference type="AlphaFoldDB" id="G8LSP1"/>
<dbReference type="SUPFAM" id="SSF88946">
    <property type="entry name" value="Sigma2 domain of RNA polymerase sigma factors"/>
    <property type="match status" value="1"/>
</dbReference>
<dbReference type="NCBIfam" id="NF006173">
    <property type="entry name" value="PRK08311.2-1"/>
    <property type="match status" value="1"/>
</dbReference>
<dbReference type="NCBIfam" id="TIGR02895">
    <property type="entry name" value="spore_sigI"/>
    <property type="match status" value="1"/>
</dbReference>
<dbReference type="KEGG" id="ccl:Clocl_2844"/>
<protein>
    <recommendedName>
        <fullName evidence="6">RNA polymerase sigma factor SigI</fullName>
    </recommendedName>
</protein>
<dbReference type="HAMAP" id="MF_02064">
    <property type="entry name" value="Sigma70_SigI"/>
    <property type="match status" value="1"/>
</dbReference>
<sequence length="260" mass="30881">MNVRNIFRPEGKNSNDRTDDTFYNTLKKIKCGDEVLRNEFISSYIPFILKVTSKTVGKFIDVKNSDEYSIALSAFNESIDSYDFCKNYNFFLFSEQVIKRRLIDYSRKSSRQKEYPFSYFEEEYDFNEEPYVNSSYFNIEDIESREAIIDFSNKLKEFNISLMDLTRSIPKHKDSRRMCIKIARVLAENDELYEKLERNKNIPRNELKKQIKVHNKTIGNNRKYIIAMCLIIRGGLQISQKYLQYTEEGGRRHDEIGDSL</sequence>
<proteinExistence type="inferred from homology"/>
<comment type="subunit">
    <text evidence="6">Interacts with RsgI.</text>
</comment>
<evidence type="ECO:0000256" key="5">
    <source>
        <dbReference type="ARBA" id="ARBA00023163"/>
    </source>
</evidence>
<dbReference type="HOGENOM" id="CLU_082361_0_0_9"/>
<reference evidence="7 8" key="2">
    <citation type="journal article" date="2012" name="Stand. Genomic Sci.">
        <title>Complete Genome Sequence of Clostridium clariflavum DSM 19732.</title>
        <authorList>
            <person name="Izquierdo J.A."/>
            <person name="Goodwin L."/>
            <person name="Davenport K.W."/>
            <person name="Teshima H."/>
            <person name="Bruce D."/>
            <person name="Detter C."/>
            <person name="Tapia R."/>
            <person name="Han S."/>
            <person name="Land M."/>
            <person name="Hauser L."/>
            <person name="Jeffries C.D."/>
            <person name="Han J."/>
            <person name="Pitluck S."/>
            <person name="Nolan M."/>
            <person name="Chen A."/>
            <person name="Huntemann M."/>
            <person name="Mavromatis K."/>
            <person name="Mikhailova N."/>
            <person name="Liolios K."/>
            <person name="Woyke T."/>
            <person name="Lynd L.R."/>
        </authorList>
    </citation>
    <scope>NUCLEOTIDE SEQUENCE [LARGE SCALE GENOMIC DNA]</scope>
    <source>
        <strain evidence="8">DSM 19732 / NBRC 101661 / EBR45</strain>
    </source>
</reference>
<keyword evidence="2 6" id="KW-0805">Transcription regulation</keyword>
<dbReference type="Proteomes" id="UP000005435">
    <property type="component" value="Chromosome"/>
</dbReference>
<reference evidence="8" key="1">
    <citation type="submission" date="2011-12" db="EMBL/GenBank/DDBJ databases">
        <title>Complete sequence of Clostridium clariflavum DSM 19732.</title>
        <authorList>
            <consortium name="US DOE Joint Genome Institute"/>
            <person name="Lucas S."/>
            <person name="Han J."/>
            <person name="Lapidus A."/>
            <person name="Cheng J.-F."/>
            <person name="Goodwin L."/>
            <person name="Pitluck S."/>
            <person name="Peters L."/>
            <person name="Teshima H."/>
            <person name="Detter J.C."/>
            <person name="Han C."/>
            <person name="Tapia R."/>
            <person name="Land M."/>
            <person name="Hauser L."/>
            <person name="Kyrpides N."/>
            <person name="Ivanova N."/>
            <person name="Pagani I."/>
            <person name="Kitzmiller T."/>
            <person name="Lynd L."/>
            <person name="Izquierdo J."/>
            <person name="Woyke T."/>
        </authorList>
    </citation>
    <scope>NUCLEOTIDE SEQUENCE [LARGE SCALE GENOMIC DNA]</scope>
    <source>
        <strain evidence="8">DSM 19732 / NBRC 101661 / EBR45</strain>
    </source>
</reference>
<comment type="activity regulation">
    <text evidence="6">Negatively regulated by the anti-sigma-I factor RsgI.</text>
</comment>
<keyword evidence="4 6" id="KW-0238">DNA-binding</keyword>
<evidence type="ECO:0000313" key="7">
    <source>
        <dbReference type="EMBL" id="AEV69393.1"/>
    </source>
</evidence>
<dbReference type="PIRSF" id="PIRSF038953">
    <property type="entry name" value="SigI"/>
    <property type="match status" value="1"/>
</dbReference>
<keyword evidence="8" id="KW-1185">Reference proteome</keyword>
<dbReference type="RefSeq" id="WP_014255942.1">
    <property type="nucleotide sequence ID" value="NC_016627.1"/>
</dbReference>
<dbReference type="EMBL" id="CP003065">
    <property type="protein sequence ID" value="AEV69393.1"/>
    <property type="molecule type" value="Genomic_DNA"/>
</dbReference>
<gene>
    <name evidence="6" type="primary">sigI</name>
    <name evidence="7" type="ordered locus">Clocl_2844</name>
</gene>
<comment type="subcellular location">
    <subcellularLocation>
        <location evidence="6">Cytoplasm</location>
    </subcellularLocation>
</comment>
<dbReference type="GO" id="GO:0016987">
    <property type="term" value="F:sigma factor activity"/>
    <property type="evidence" value="ECO:0007669"/>
    <property type="project" value="UniProtKB-UniRule"/>
</dbReference>
<dbReference type="GO" id="GO:0003677">
    <property type="term" value="F:DNA binding"/>
    <property type="evidence" value="ECO:0007669"/>
    <property type="project" value="UniProtKB-UniRule"/>
</dbReference>
<keyword evidence="5 6" id="KW-0804">Transcription</keyword>
<keyword evidence="3 6" id="KW-0731">Sigma factor</keyword>
<evidence type="ECO:0000256" key="1">
    <source>
        <dbReference type="ARBA" id="ARBA00022490"/>
    </source>
</evidence>
<evidence type="ECO:0000256" key="4">
    <source>
        <dbReference type="ARBA" id="ARBA00023125"/>
    </source>
</evidence>
<dbReference type="InterPro" id="IPR013325">
    <property type="entry name" value="RNA_pol_sigma_r2"/>
</dbReference>
<dbReference type="GO" id="GO:0005737">
    <property type="term" value="C:cytoplasm"/>
    <property type="evidence" value="ECO:0007669"/>
    <property type="project" value="UniProtKB-SubCell"/>
</dbReference>
<accession>G8LSP1</accession>
<dbReference type="InterPro" id="IPR014244">
    <property type="entry name" value="RNA_pol_sigma-I"/>
</dbReference>
<organism evidence="7 8">
    <name type="scientific">Acetivibrio clariflavus (strain DSM 19732 / NBRC 101661 / EBR45)</name>
    <name type="common">Clostridium clariflavum</name>
    <dbReference type="NCBI Taxonomy" id="720554"/>
    <lineage>
        <taxon>Bacteria</taxon>
        <taxon>Bacillati</taxon>
        <taxon>Bacillota</taxon>
        <taxon>Clostridia</taxon>
        <taxon>Eubacteriales</taxon>
        <taxon>Oscillospiraceae</taxon>
        <taxon>Acetivibrio</taxon>
    </lineage>
</organism>
<dbReference type="GO" id="GO:0006352">
    <property type="term" value="P:DNA-templated transcription initiation"/>
    <property type="evidence" value="ECO:0007669"/>
    <property type="project" value="UniProtKB-UniRule"/>
</dbReference>
<evidence type="ECO:0000256" key="3">
    <source>
        <dbReference type="ARBA" id="ARBA00023082"/>
    </source>
</evidence>
<keyword evidence="1 6" id="KW-0963">Cytoplasm</keyword>
<comment type="similarity">
    <text evidence="6">Belongs to the sigma-70 factor family. SigI subfamily.</text>
</comment>
<dbReference type="eggNOG" id="COG1191">
    <property type="taxonomic scope" value="Bacteria"/>
</dbReference>
<evidence type="ECO:0000256" key="6">
    <source>
        <dbReference type="HAMAP-Rule" id="MF_02064"/>
    </source>
</evidence>
<evidence type="ECO:0000313" key="8">
    <source>
        <dbReference type="Proteomes" id="UP000005435"/>
    </source>
</evidence>
<evidence type="ECO:0000256" key="2">
    <source>
        <dbReference type="ARBA" id="ARBA00023015"/>
    </source>
</evidence>
<name>G8LSP1_ACECE</name>
<comment type="function">
    <text evidence="6">Sigma factors are initiation factors that promote the attachment of RNA polymerase to specific initiation sites and are then released.</text>
</comment>
<keyword evidence="6" id="KW-0346">Stress response</keyword>
<feature type="short sequence motif" description="Polymerase core binding" evidence="6">
    <location>
        <begin position="66"/>
        <end position="79"/>
    </location>
</feature>
<feature type="DNA-binding region" description="H-T-H motif" evidence="6">
    <location>
        <begin position="204"/>
        <end position="223"/>
    </location>
</feature>